<dbReference type="GO" id="GO:0000976">
    <property type="term" value="F:transcription cis-regulatory region binding"/>
    <property type="evidence" value="ECO:0007669"/>
    <property type="project" value="TreeGrafter"/>
</dbReference>
<dbReference type="InterPro" id="IPR009057">
    <property type="entry name" value="Homeodomain-like_sf"/>
</dbReference>
<dbReference type="InterPro" id="IPR044825">
    <property type="entry name" value="GLK1/2-like"/>
</dbReference>
<keyword evidence="4" id="KW-0804">Transcription</keyword>
<dbReference type="SUPFAM" id="SSF46689">
    <property type="entry name" value="Homeodomain-like"/>
    <property type="match status" value="1"/>
</dbReference>
<reference evidence="8" key="1">
    <citation type="journal article" date="2019" name="Toxins">
        <title>Detection of Abrin-Like and Prepropulchellin-Like Toxin Genes and Transcripts Using Whole Genome Sequencing and Full-Length Transcript Sequencing of Abrus precatorius.</title>
        <authorList>
            <person name="Hovde B.T."/>
            <person name="Daligault H.E."/>
            <person name="Hanschen E.R."/>
            <person name="Kunde Y.A."/>
            <person name="Johnson M.B."/>
            <person name="Starkenburg S.R."/>
            <person name="Johnson S.L."/>
        </authorList>
    </citation>
    <scope>NUCLEOTIDE SEQUENCE [LARGE SCALE GENOMIC DNA]</scope>
</reference>
<dbReference type="PANTHER" id="PTHR31312">
    <property type="entry name" value="TRANSCRIPTION ACTIVATOR GLK1"/>
    <property type="match status" value="1"/>
</dbReference>
<dbReference type="GO" id="GO:0045893">
    <property type="term" value="P:positive regulation of DNA-templated transcription"/>
    <property type="evidence" value="ECO:0007669"/>
    <property type="project" value="InterPro"/>
</dbReference>
<evidence type="ECO:0000256" key="2">
    <source>
        <dbReference type="ARBA" id="ARBA00023015"/>
    </source>
</evidence>
<evidence type="ECO:0000259" key="7">
    <source>
        <dbReference type="PROSITE" id="PS51294"/>
    </source>
</evidence>
<gene>
    <name evidence="9" type="primary">LOC113858121</name>
</gene>
<feature type="compositionally biased region" description="Pro residues" evidence="6">
    <location>
        <begin position="302"/>
        <end position="322"/>
    </location>
</feature>
<evidence type="ECO:0000256" key="6">
    <source>
        <dbReference type="SAM" id="MobiDB-lite"/>
    </source>
</evidence>
<feature type="compositionally biased region" description="Low complexity" evidence="6">
    <location>
        <begin position="153"/>
        <end position="168"/>
    </location>
</feature>
<feature type="region of interest" description="Disordered" evidence="6">
    <location>
        <begin position="77"/>
        <end position="175"/>
    </location>
</feature>
<dbReference type="InterPro" id="IPR001005">
    <property type="entry name" value="SANT/Myb"/>
</dbReference>
<evidence type="ECO:0000313" key="9">
    <source>
        <dbReference type="RefSeq" id="XP_027346403.1"/>
    </source>
</evidence>
<dbReference type="InterPro" id="IPR006447">
    <property type="entry name" value="Myb_dom_plants"/>
</dbReference>
<dbReference type="NCBIfam" id="TIGR01557">
    <property type="entry name" value="myb_SHAQKYF"/>
    <property type="match status" value="1"/>
</dbReference>
<dbReference type="FunFam" id="1.10.10.60:FF:000007">
    <property type="entry name" value="Two-component response regulator"/>
    <property type="match status" value="1"/>
</dbReference>
<comment type="subcellular location">
    <subcellularLocation>
        <location evidence="1">Nucleus</location>
    </subcellularLocation>
</comment>
<accession>A0A8B8KSV2</accession>
<keyword evidence="3" id="KW-0238">DNA-binding</keyword>
<dbReference type="RefSeq" id="XP_027346403.1">
    <property type="nucleotide sequence ID" value="XM_027490602.1"/>
</dbReference>
<evidence type="ECO:0000313" key="8">
    <source>
        <dbReference type="Proteomes" id="UP000694853"/>
    </source>
</evidence>
<feature type="domain" description="HTH myb-type" evidence="7">
    <location>
        <begin position="171"/>
        <end position="230"/>
    </location>
</feature>
<keyword evidence="5" id="KW-0539">Nucleus</keyword>
<feature type="region of interest" description="Disordered" evidence="6">
    <location>
        <begin position="296"/>
        <end position="329"/>
    </location>
</feature>
<dbReference type="Proteomes" id="UP000694853">
    <property type="component" value="Unplaced"/>
</dbReference>
<sequence length="437" mass="47896">MLAVSPFRSTKDEKIQGAMEGFAMATTTSTNDVDFGELSEGNLLESIDFDDLFVGINVDGDVLPDLEMFGEFSVSAAEESEMNDSVENKVENNDTQNIDITTSSKKEDEDKTSCCAASGQDLGSNQGEEIVSKRDESVVVNSSLKEGGKGRKSSSAQSKNNSSNNNNNPQGKRKVKVDWTPELHRRFVQAVEQLGVDKAVPSRILEIMGIDCLTRHNIASHLQKYRSHRKHLLAREAEAASWSQRRQMYGGGGKREVSPWPAPIMGFPPINPMHHFRHLHVWGHPSMDQSFMHMWPKHLPQHSPPPPPPHSWAPTAAPPAPQDPSFWHAQHQGAPNALIPGTPCFPQPLTTTRFGCPPVPGIPPHAMYKPPDHATAVPPPRPLFDFHPSKESIDSAIGDVLSKPWLPLPLGLKAPALDSVLSELQRQGIPNIPPSSA</sequence>
<keyword evidence="2" id="KW-0805">Transcription regulation</keyword>
<feature type="compositionally biased region" description="Polar residues" evidence="6">
    <location>
        <begin position="93"/>
        <end position="103"/>
    </location>
</feature>
<dbReference type="GO" id="GO:0005634">
    <property type="term" value="C:nucleus"/>
    <property type="evidence" value="ECO:0007669"/>
    <property type="project" value="UniProtKB-SubCell"/>
</dbReference>
<dbReference type="GO" id="GO:0003700">
    <property type="term" value="F:DNA-binding transcription factor activity"/>
    <property type="evidence" value="ECO:0007669"/>
    <property type="project" value="InterPro"/>
</dbReference>
<keyword evidence="8" id="KW-1185">Reference proteome</keyword>
<evidence type="ECO:0000256" key="4">
    <source>
        <dbReference type="ARBA" id="ARBA00023163"/>
    </source>
</evidence>
<dbReference type="PROSITE" id="PS51294">
    <property type="entry name" value="HTH_MYB"/>
    <property type="match status" value="1"/>
</dbReference>
<dbReference type="InterPro" id="IPR017930">
    <property type="entry name" value="Myb_dom"/>
</dbReference>
<dbReference type="OrthoDB" id="60033at2759"/>
<dbReference type="Pfam" id="PF00249">
    <property type="entry name" value="Myb_DNA-binding"/>
    <property type="match status" value="1"/>
</dbReference>
<evidence type="ECO:0000256" key="3">
    <source>
        <dbReference type="ARBA" id="ARBA00023125"/>
    </source>
</evidence>
<dbReference type="AlphaFoldDB" id="A0A8B8KSV2"/>
<name>A0A8B8KSV2_ABRPR</name>
<reference evidence="9" key="2">
    <citation type="submission" date="2025-08" db="UniProtKB">
        <authorList>
            <consortium name="RefSeq"/>
        </authorList>
    </citation>
    <scope>IDENTIFICATION</scope>
    <source>
        <tissue evidence="9">Young leaves</tissue>
    </source>
</reference>
<dbReference type="Gene3D" id="1.10.10.60">
    <property type="entry name" value="Homeodomain-like"/>
    <property type="match status" value="1"/>
</dbReference>
<protein>
    <submittedName>
        <fullName evidence="9">Transcription activator GLK1-like isoform X2</fullName>
    </submittedName>
</protein>
<dbReference type="GeneID" id="113858121"/>
<evidence type="ECO:0000256" key="5">
    <source>
        <dbReference type="ARBA" id="ARBA00023242"/>
    </source>
</evidence>
<evidence type="ECO:0000256" key="1">
    <source>
        <dbReference type="ARBA" id="ARBA00004123"/>
    </source>
</evidence>
<proteinExistence type="predicted"/>
<dbReference type="PANTHER" id="PTHR31312:SF1">
    <property type="entry name" value="TRANSCRIPTION ACTIVATOR GLK1"/>
    <property type="match status" value="1"/>
</dbReference>
<organism evidence="8 9">
    <name type="scientific">Abrus precatorius</name>
    <name type="common">Indian licorice</name>
    <name type="synonym">Glycine abrus</name>
    <dbReference type="NCBI Taxonomy" id="3816"/>
    <lineage>
        <taxon>Eukaryota</taxon>
        <taxon>Viridiplantae</taxon>
        <taxon>Streptophyta</taxon>
        <taxon>Embryophyta</taxon>
        <taxon>Tracheophyta</taxon>
        <taxon>Spermatophyta</taxon>
        <taxon>Magnoliopsida</taxon>
        <taxon>eudicotyledons</taxon>
        <taxon>Gunneridae</taxon>
        <taxon>Pentapetalae</taxon>
        <taxon>rosids</taxon>
        <taxon>fabids</taxon>
        <taxon>Fabales</taxon>
        <taxon>Fabaceae</taxon>
        <taxon>Papilionoideae</taxon>
        <taxon>50 kb inversion clade</taxon>
        <taxon>NPAAA clade</taxon>
        <taxon>indigoferoid/millettioid clade</taxon>
        <taxon>Abreae</taxon>
        <taxon>Abrus</taxon>
    </lineage>
</organism>